<dbReference type="EMBL" id="LTDM01000022">
    <property type="protein sequence ID" value="OLS02584.1"/>
    <property type="molecule type" value="Genomic_DNA"/>
</dbReference>
<dbReference type="InterPro" id="IPR027417">
    <property type="entry name" value="P-loop_NTPase"/>
</dbReference>
<organism evidence="5 6">
    <name type="scientific">Tissierella creatinophila DSM 6911</name>
    <dbReference type="NCBI Taxonomy" id="1123403"/>
    <lineage>
        <taxon>Bacteria</taxon>
        <taxon>Bacillati</taxon>
        <taxon>Bacillota</taxon>
        <taxon>Tissierellia</taxon>
        <taxon>Tissierellales</taxon>
        <taxon>Tissierellaceae</taxon>
        <taxon>Tissierella</taxon>
    </lineage>
</organism>
<dbReference type="PANTHER" id="PTHR35372:SF2">
    <property type="entry name" value="SF3 HELICASE DOMAIN-CONTAINING PROTEIN"/>
    <property type="match status" value="1"/>
</dbReference>
<evidence type="ECO:0000256" key="2">
    <source>
        <dbReference type="ARBA" id="ARBA00022801"/>
    </source>
</evidence>
<name>A0A1U7M5I3_TISCR</name>
<dbReference type="InterPro" id="IPR014818">
    <property type="entry name" value="Phage/plasmid_primase_P4_C"/>
</dbReference>
<evidence type="ECO:0000313" key="6">
    <source>
        <dbReference type="Proteomes" id="UP000186112"/>
    </source>
</evidence>
<dbReference type="InterPro" id="IPR014015">
    <property type="entry name" value="Helicase_SF3_DNA-vir"/>
</dbReference>
<proteinExistence type="predicted"/>
<sequence>MIEFTLYTSNYTGNLSNCIYPEKIVIKTEEDMKEAIKFDHVTAEYKDNYRSNKNFIRADNIPLDCDNDHSDDPKDWITSVDVSLEFQDVAFAVSYSRNHMKQKGSQSPRPRFHVYFAIPEITDAKEYADLKKRISSAFPYFDKNALDSGRFLFGTDNTEVEFYKGDKSIIDFISESDFENWENTKDIIIEGSRNNTMSTYAARVIKRFGDTEKAHDLFLKEAENCVPPLEEGELKLIWSSALKFGQQVSSQEGYIPPEDYNSEMELEPEDYSDVGQAVVMAEEYKDKLRYSPSTDFLVYNGSYWEESKPKAQGISQELTFRQLEEVEIEIQKIMKEMRENGVFDLIANLGKKKAESVFNDSQKRSFKKYEKAMEYKKYVIKRRDSGRISSVLKEGQPMLEIDMEDLDADEFLLNTPKGTYDLRKGISSPMEHNPSHFITKETTVDPSDEGMKLWTDMLDVTFQKDKALIDYVQRVAGLAIIGKVYEEALIIAYGEGRNGKSTFWNSIARVFGSYSGNISADALTVGNKRNTKPELAEAKGKRLLIAAEMEEGMRLSTAMIKHLCSTDLIYAEKKYQAPFSFIPTHTLVLYTNHLPKVGAIDEGTWRRLIVIPFEATIKGSGEIKNYGDYLFENAGGAILTWIIEGAEKVIKEDCKIVLPKKVREAIDDYKKKNDWLAHFLEECCEIDENYTAKSGEVYDEYRAFCIRTGEFVRSTTDFYTALDSSKFERKRTSVGVIVKGLKIKSEFI</sequence>
<evidence type="ECO:0000256" key="1">
    <source>
        <dbReference type="ARBA" id="ARBA00022741"/>
    </source>
</evidence>
<dbReference type="AlphaFoldDB" id="A0A1U7M5I3"/>
<reference evidence="5 6" key="1">
    <citation type="submission" date="2016-02" db="EMBL/GenBank/DDBJ databases">
        <title>Genome sequence of Tissierella creatinophila DSM 6911.</title>
        <authorList>
            <person name="Poehlein A."/>
            <person name="Daniel R."/>
        </authorList>
    </citation>
    <scope>NUCLEOTIDE SEQUENCE [LARGE SCALE GENOMIC DNA]</scope>
    <source>
        <strain evidence="5 6">DSM 6911</strain>
    </source>
</reference>
<comment type="caution">
    <text evidence="5">The sequence shown here is derived from an EMBL/GenBank/DDBJ whole genome shotgun (WGS) entry which is preliminary data.</text>
</comment>
<evidence type="ECO:0000256" key="3">
    <source>
        <dbReference type="ARBA" id="ARBA00022840"/>
    </source>
</evidence>
<dbReference type="InterPro" id="IPR051620">
    <property type="entry name" value="ORF904-like_C"/>
</dbReference>
<dbReference type="OrthoDB" id="9763644at2"/>
<dbReference type="Gene3D" id="3.40.50.300">
    <property type="entry name" value="P-loop containing nucleotide triphosphate hydrolases"/>
    <property type="match status" value="1"/>
</dbReference>
<dbReference type="NCBIfam" id="TIGR01613">
    <property type="entry name" value="primase_Cterm"/>
    <property type="match status" value="1"/>
</dbReference>
<dbReference type="Pfam" id="PF19263">
    <property type="entry name" value="DUF5906"/>
    <property type="match status" value="1"/>
</dbReference>
<evidence type="ECO:0000259" key="4">
    <source>
        <dbReference type="PROSITE" id="PS51206"/>
    </source>
</evidence>
<dbReference type="SUPFAM" id="SSF52540">
    <property type="entry name" value="P-loop containing nucleoside triphosphate hydrolases"/>
    <property type="match status" value="1"/>
</dbReference>
<gene>
    <name evidence="5" type="ORF">TICRE_13850</name>
</gene>
<dbReference type="RefSeq" id="WP_075726465.1">
    <property type="nucleotide sequence ID" value="NZ_LTDM01000022.1"/>
</dbReference>
<accession>A0A1U7M5I3</accession>
<dbReference type="GO" id="GO:0016787">
    <property type="term" value="F:hydrolase activity"/>
    <property type="evidence" value="ECO:0007669"/>
    <property type="project" value="UniProtKB-KW"/>
</dbReference>
<evidence type="ECO:0000313" key="5">
    <source>
        <dbReference type="EMBL" id="OLS02584.1"/>
    </source>
</evidence>
<dbReference type="InterPro" id="IPR006500">
    <property type="entry name" value="Helicase_put_C_phage/plasmid"/>
</dbReference>
<dbReference type="InterPro" id="IPR014820">
    <property type="entry name" value="PriCT_1"/>
</dbReference>
<keyword evidence="1" id="KW-0547">Nucleotide-binding</keyword>
<dbReference type="PROSITE" id="PS51206">
    <property type="entry name" value="SF3_HELICASE_1"/>
    <property type="match status" value="1"/>
</dbReference>
<dbReference type="Pfam" id="PF08706">
    <property type="entry name" value="D5_N"/>
    <property type="match status" value="1"/>
</dbReference>
<dbReference type="GO" id="GO:0005524">
    <property type="term" value="F:ATP binding"/>
    <property type="evidence" value="ECO:0007669"/>
    <property type="project" value="UniProtKB-KW"/>
</dbReference>
<keyword evidence="3" id="KW-0067">ATP-binding</keyword>
<dbReference type="SMART" id="SM00942">
    <property type="entry name" value="PriCT_1"/>
    <property type="match status" value="1"/>
</dbReference>
<keyword evidence="2" id="KW-0378">Hydrolase</keyword>
<dbReference type="InterPro" id="IPR045455">
    <property type="entry name" value="NrS-1_pol-like_helicase"/>
</dbReference>
<feature type="domain" description="SF3 helicase" evidence="4">
    <location>
        <begin position="467"/>
        <end position="626"/>
    </location>
</feature>
<dbReference type="Proteomes" id="UP000186112">
    <property type="component" value="Unassembled WGS sequence"/>
</dbReference>
<dbReference type="PANTHER" id="PTHR35372">
    <property type="entry name" value="ATP BINDING PROTEIN-RELATED"/>
    <property type="match status" value="1"/>
</dbReference>
<protein>
    <recommendedName>
        <fullName evidence="4">SF3 helicase domain-containing protein</fullName>
    </recommendedName>
</protein>
<keyword evidence="6" id="KW-1185">Reference proteome</keyword>
<dbReference type="SMART" id="SM00885">
    <property type="entry name" value="D5_N"/>
    <property type="match status" value="1"/>
</dbReference>